<dbReference type="InterPro" id="IPR051461">
    <property type="entry name" value="UPF0750_membrane"/>
</dbReference>
<keyword evidence="5 7" id="KW-0472">Membrane</keyword>
<feature type="transmembrane region" description="Helical" evidence="7">
    <location>
        <begin position="312"/>
        <end position="334"/>
    </location>
</feature>
<evidence type="ECO:0000256" key="2">
    <source>
        <dbReference type="ARBA" id="ARBA00022475"/>
    </source>
</evidence>
<keyword evidence="3 7" id="KW-0812">Transmembrane</keyword>
<keyword evidence="4 7" id="KW-1133">Transmembrane helix</keyword>
<feature type="transmembrane region" description="Helical" evidence="7">
    <location>
        <begin position="100"/>
        <end position="122"/>
    </location>
</feature>
<feature type="domain" description="DUF2179" evidence="8">
    <location>
        <begin position="430"/>
        <end position="482"/>
    </location>
</feature>
<dbReference type="Pfam" id="PF10035">
    <property type="entry name" value="DUF2179"/>
    <property type="match status" value="1"/>
</dbReference>
<gene>
    <name evidence="10" type="ORF">NCTC10126_00300</name>
    <name evidence="9" type="ORF">NPA07_00840</name>
</gene>
<feature type="transmembrane region" description="Helical" evidence="7">
    <location>
        <begin position="189"/>
        <end position="207"/>
    </location>
</feature>
<evidence type="ECO:0000313" key="10">
    <source>
        <dbReference type="EMBL" id="VDR41816.1"/>
    </source>
</evidence>
<feature type="transmembrane region" description="Helical" evidence="7">
    <location>
        <begin position="164"/>
        <end position="182"/>
    </location>
</feature>
<dbReference type="Proteomes" id="UP000280036">
    <property type="component" value="Unassembled WGS sequence"/>
</dbReference>
<feature type="transmembrane region" description="Helical" evidence="7">
    <location>
        <begin position="374"/>
        <end position="394"/>
    </location>
</feature>
<dbReference type="EMBL" id="UZVY01000001">
    <property type="protein sequence ID" value="VDR41816.1"/>
    <property type="molecule type" value="Genomic_DNA"/>
</dbReference>
<name>A0A3P8MEJ0_9BACT</name>
<evidence type="ECO:0000256" key="3">
    <source>
        <dbReference type="ARBA" id="ARBA00022692"/>
    </source>
</evidence>
<dbReference type="PANTHER" id="PTHR33545:SF5">
    <property type="entry name" value="UPF0750 MEMBRANE PROTEIN YITT"/>
    <property type="match status" value="1"/>
</dbReference>
<reference evidence="9" key="2">
    <citation type="submission" date="2022-07" db="EMBL/GenBank/DDBJ databases">
        <title>Complete genome of Mycoplasma caviae type strain G122.</title>
        <authorList>
            <person name="Spergser J."/>
        </authorList>
    </citation>
    <scope>NUCLEOTIDE SEQUENCE</scope>
    <source>
        <strain evidence="9">G122</strain>
    </source>
</reference>
<evidence type="ECO:0000313" key="12">
    <source>
        <dbReference type="Proteomes" id="UP001058569"/>
    </source>
</evidence>
<feature type="transmembrane region" description="Helical" evidence="7">
    <location>
        <begin position="272"/>
        <end position="300"/>
    </location>
</feature>
<keyword evidence="2" id="KW-1003">Cell membrane</keyword>
<dbReference type="Gene3D" id="3.30.70.120">
    <property type="match status" value="1"/>
</dbReference>
<evidence type="ECO:0000313" key="11">
    <source>
        <dbReference type="Proteomes" id="UP000280036"/>
    </source>
</evidence>
<comment type="subcellular location">
    <subcellularLocation>
        <location evidence="1">Cell membrane</location>
        <topology evidence="1">Multi-pass membrane protein</topology>
    </subcellularLocation>
</comment>
<evidence type="ECO:0000256" key="1">
    <source>
        <dbReference type="ARBA" id="ARBA00004651"/>
    </source>
</evidence>
<dbReference type="PANTHER" id="PTHR33545">
    <property type="entry name" value="UPF0750 MEMBRANE PROTEIN YITT-RELATED"/>
    <property type="match status" value="1"/>
</dbReference>
<sequence length="491" mass="55186">MKKNHENEEKESASLNQDLGPNAEQMQAEKDKEILNEVNAYERDVLLNNTQIENKHVEEHHEINSIHLDDVVNKKNTQYKYTKMSNFVLKLSRFYAPMPLWKLGLITAALAVFFGVIGIFFVKNPGIYNFGLAAFGQAISRLTNVLLRGNPNVTPAIYNVIDHALFWILYLVLSIPIFIFGWKKVGKVFTILTLEFLVVSSLVSFALGQIPGISNAYIIGNFSHEDIPNELREAIQKKYWASKGQLWSLIPLQWKDGGNIVAQVIFSIAYGWMLAFFFAIIAIMGGSAGVTGIIGEYMAVVKQKNFGTINGYINLVIIIVSVIIGTYLPGSLLLQDLAKFENENIVLYEKLIKSDPSIEIAYNSLKSLAWKPPLYFSPNFISTFVCNVIFVIYLNKLFPRYKIVQVKIYSPHMSAIREAIITDRKTVNSFTITKGVGGYSGNNTKVLSSITLYNQVPRLIKKVRSVDQNSLITISNVASVDGKIYLPEAKF</sequence>
<organism evidence="10 11">
    <name type="scientific">Mycoplasmopsis caviae</name>
    <dbReference type="NCBI Taxonomy" id="55603"/>
    <lineage>
        <taxon>Bacteria</taxon>
        <taxon>Bacillati</taxon>
        <taxon>Mycoplasmatota</taxon>
        <taxon>Mycoplasmoidales</taxon>
        <taxon>Metamycoplasmataceae</taxon>
        <taxon>Mycoplasmopsis</taxon>
    </lineage>
</organism>
<accession>A0A3P8MEJ0</accession>
<feature type="region of interest" description="Disordered" evidence="6">
    <location>
        <begin position="1"/>
        <end position="27"/>
    </location>
</feature>
<keyword evidence="12" id="KW-1185">Reference proteome</keyword>
<dbReference type="InterPro" id="IPR019264">
    <property type="entry name" value="DUF2179"/>
</dbReference>
<dbReference type="AlphaFoldDB" id="A0A3P8MEJ0"/>
<feature type="compositionally biased region" description="Basic and acidic residues" evidence="6">
    <location>
        <begin position="1"/>
        <end position="12"/>
    </location>
</feature>
<protein>
    <submittedName>
        <fullName evidence="9">DUF2179 domain-containing protein</fullName>
    </submittedName>
    <submittedName>
        <fullName evidence="10">Uncharacterized protein conserved in bacteria (DUF2179)</fullName>
    </submittedName>
</protein>
<dbReference type="Proteomes" id="UP001058569">
    <property type="component" value="Chromosome"/>
</dbReference>
<dbReference type="GO" id="GO:0005886">
    <property type="term" value="C:plasma membrane"/>
    <property type="evidence" value="ECO:0007669"/>
    <property type="project" value="UniProtKB-SubCell"/>
</dbReference>
<evidence type="ECO:0000256" key="4">
    <source>
        <dbReference type="ARBA" id="ARBA00022989"/>
    </source>
</evidence>
<dbReference type="EMBL" id="CP101806">
    <property type="protein sequence ID" value="UUD35407.1"/>
    <property type="molecule type" value="Genomic_DNA"/>
</dbReference>
<evidence type="ECO:0000256" key="5">
    <source>
        <dbReference type="ARBA" id="ARBA00023136"/>
    </source>
</evidence>
<dbReference type="InterPro" id="IPR015867">
    <property type="entry name" value="N-reg_PII/ATP_PRibTrfase_C"/>
</dbReference>
<evidence type="ECO:0000256" key="6">
    <source>
        <dbReference type="SAM" id="MobiDB-lite"/>
    </source>
</evidence>
<evidence type="ECO:0000259" key="8">
    <source>
        <dbReference type="Pfam" id="PF10035"/>
    </source>
</evidence>
<reference evidence="10 11" key="1">
    <citation type="submission" date="2018-12" db="EMBL/GenBank/DDBJ databases">
        <authorList>
            <consortium name="Pathogen Informatics"/>
        </authorList>
    </citation>
    <scope>NUCLEOTIDE SEQUENCE [LARGE SCALE GENOMIC DNA]</scope>
    <source>
        <strain evidence="10 11">NCTC10126</strain>
    </source>
</reference>
<evidence type="ECO:0000313" key="9">
    <source>
        <dbReference type="EMBL" id="UUD35407.1"/>
    </source>
</evidence>
<proteinExistence type="predicted"/>
<evidence type="ECO:0000256" key="7">
    <source>
        <dbReference type="SAM" id="Phobius"/>
    </source>
</evidence>